<feature type="compositionally biased region" description="Polar residues" evidence="2">
    <location>
        <begin position="277"/>
        <end position="289"/>
    </location>
</feature>
<dbReference type="NCBIfam" id="NF005165">
    <property type="entry name" value="PRK06638.1-5"/>
    <property type="match status" value="1"/>
</dbReference>
<feature type="transmembrane region" description="Helical" evidence="1">
    <location>
        <begin position="164"/>
        <end position="185"/>
    </location>
</feature>
<accession>A0ABP5CXI3</accession>
<organism evidence="3 4">
    <name type="scientific">Catenulispora subtropica</name>
    <dbReference type="NCBI Taxonomy" id="450798"/>
    <lineage>
        <taxon>Bacteria</taxon>
        <taxon>Bacillati</taxon>
        <taxon>Actinomycetota</taxon>
        <taxon>Actinomycetes</taxon>
        <taxon>Catenulisporales</taxon>
        <taxon>Catenulisporaceae</taxon>
        <taxon>Catenulispora</taxon>
    </lineage>
</organism>
<keyword evidence="1" id="KW-1133">Transmembrane helix</keyword>
<protein>
    <recommendedName>
        <fullName evidence="1">NADH-quinone oxidoreductase subunit J</fullName>
        <ecNumber evidence="1">7.1.1.-</ecNumber>
    </recommendedName>
</protein>
<evidence type="ECO:0000313" key="4">
    <source>
        <dbReference type="Proteomes" id="UP001499854"/>
    </source>
</evidence>
<comment type="caution">
    <text evidence="3">The sequence shown here is derived from an EMBL/GenBank/DDBJ whole genome shotgun (WGS) entry which is preliminary data.</text>
</comment>
<dbReference type="Proteomes" id="UP001499854">
    <property type="component" value="Unassembled WGS sequence"/>
</dbReference>
<proteinExistence type="inferred from homology"/>
<gene>
    <name evidence="3" type="ORF">GCM10009838_32190</name>
</gene>
<keyword evidence="1" id="KW-0874">Quinone</keyword>
<feature type="transmembrane region" description="Helical" evidence="1">
    <location>
        <begin position="116"/>
        <end position="135"/>
    </location>
</feature>
<keyword evidence="1" id="KW-0812">Transmembrane</keyword>
<dbReference type="EC" id="7.1.1.-" evidence="1"/>
<keyword evidence="1" id="KW-0520">NAD</keyword>
<comment type="function">
    <text evidence="1">NDH-1 shuttles electrons from NADH, via FMN and iron-sulfur (Fe-S) centers, to quinones in the respiratory chain. Couples the redox reaction to proton translocation (for every two electrons transferred, four hydrogen ions are translocated across the cytoplasmic membrane), and thus conserves the redox energy in a proton gradient.</text>
</comment>
<dbReference type="Gene3D" id="1.20.120.1200">
    <property type="entry name" value="NADH-ubiquinone/plastoquinone oxidoreductase chain 6, subunit NuoJ"/>
    <property type="match status" value="1"/>
</dbReference>
<reference evidence="4" key="1">
    <citation type="journal article" date="2019" name="Int. J. Syst. Evol. Microbiol.">
        <title>The Global Catalogue of Microorganisms (GCM) 10K type strain sequencing project: providing services to taxonomists for standard genome sequencing and annotation.</title>
        <authorList>
            <consortium name="The Broad Institute Genomics Platform"/>
            <consortium name="The Broad Institute Genome Sequencing Center for Infectious Disease"/>
            <person name="Wu L."/>
            <person name="Ma J."/>
        </authorList>
    </citation>
    <scope>NUCLEOTIDE SEQUENCE [LARGE SCALE GENOMIC DNA]</scope>
    <source>
        <strain evidence="4">JCM 16013</strain>
    </source>
</reference>
<evidence type="ECO:0000313" key="3">
    <source>
        <dbReference type="EMBL" id="GAA1970621.1"/>
    </source>
</evidence>
<comment type="subcellular location">
    <subcellularLocation>
        <location evidence="1">Cell membrane</location>
        <topology evidence="1">Multi-pass membrane protein</topology>
    </subcellularLocation>
</comment>
<dbReference type="RefSeq" id="WP_344657826.1">
    <property type="nucleotide sequence ID" value="NZ_BAAAQM010000016.1"/>
</dbReference>
<dbReference type="EMBL" id="BAAAQM010000016">
    <property type="protein sequence ID" value="GAA1970621.1"/>
    <property type="molecule type" value="Genomic_DNA"/>
</dbReference>
<dbReference type="InterPro" id="IPR042106">
    <property type="entry name" value="Nuo/plastoQ_OxRdtase_6_NuoJ"/>
</dbReference>
<comment type="similarity">
    <text evidence="1">Belongs to the complex I subunit 6 family.</text>
</comment>
<comment type="catalytic activity">
    <reaction evidence="1">
        <text>a quinone + NADH + 5 H(+)(in) = a quinol + NAD(+) + 4 H(+)(out)</text>
        <dbReference type="Rhea" id="RHEA:57888"/>
        <dbReference type="ChEBI" id="CHEBI:15378"/>
        <dbReference type="ChEBI" id="CHEBI:24646"/>
        <dbReference type="ChEBI" id="CHEBI:57540"/>
        <dbReference type="ChEBI" id="CHEBI:57945"/>
        <dbReference type="ChEBI" id="CHEBI:132124"/>
    </reaction>
</comment>
<feature type="region of interest" description="Disordered" evidence="2">
    <location>
        <begin position="268"/>
        <end position="289"/>
    </location>
</feature>
<keyword evidence="1" id="KW-0472">Membrane</keyword>
<evidence type="ECO:0000256" key="1">
    <source>
        <dbReference type="RuleBase" id="RU004429"/>
    </source>
</evidence>
<dbReference type="PANTHER" id="PTHR33269:SF19">
    <property type="entry name" value="NADH-QUINONE OXIDOREDUCTASE SUBUNIT J"/>
    <property type="match status" value="1"/>
</dbReference>
<dbReference type="InterPro" id="IPR001457">
    <property type="entry name" value="NADH_UbQ/plastoQ_OxRdtase_su6"/>
</dbReference>
<dbReference type="Pfam" id="PF00499">
    <property type="entry name" value="Oxidored_q3"/>
    <property type="match status" value="1"/>
</dbReference>
<keyword evidence="4" id="KW-1185">Reference proteome</keyword>
<name>A0ABP5CXI3_9ACTN</name>
<sequence length="289" mass="29944">MFAAVGPSLGAVTLADGMTKTSNGEAVQFYVLGAVAVLGALGMVFSRKAVHSALSLAATMVCLAMFYLAQGAYFLGVVQIVVYTGAIMMLFLFVLMLVGVSSADSLVETIKGQRKLAVLAGVAFGVLVMTTLGHARLGTFQGAGPANAGGGNVKNIADLIFSKYFWAFEVTSALLITAAVGAMVLTHRERLVARKSQKELVEDRVRTGKRMTPLPTPGVYARHNAVDIPALLPDGSVAEDSVNATLVARTPVRDAVGLTAVTKQAMAVPRQGDAPSVESTANAANGGTE</sequence>
<feature type="transmembrane region" description="Helical" evidence="1">
    <location>
        <begin position="53"/>
        <end position="74"/>
    </location>
</feature>
<dbReference type="PANTHER" id="PTHR33269">
    <property type="entry name" value="NADH-UBIQUINONE OXIDOREDUCTASE CHAIN 6"/>
    <property type="match status" value="1"/>
</dbReference>
<feature type="transmembrane region" description="Helical" evidence="1">
    <location>
        <begin position="80"/>
        <end position="104"/>
    </location>
</feature>
<keyword evidence="1" id="KW-1003">Cell membrane</keyword>
<evidence type="ECO:0000256" key="2">
    <source>
        <dbReference type="SAM" id="MobiDB-lite"/>
    </source>
</evidence>
<feature type="transmembrane region" description="Helical" evidence="1">
    <location>
        <begin position="27"/>
        <end position="46"/>
    </location>
</feature>